<keyword evidence="5" id="KW-1185">Reference proteome</keyword>
<comment type="similarity">
    <text evidence="2">Belongs to the bacterial solute-binding protein SsuA/TauA family.</text>
</comment>
<dbReference type="KEGG" id="mer:MMINT_13570"/>
<dbReference type="HOGENOM" id="CLU_848876_0_0_2"/>
<reference evidence="4 5" key="1">
    <citation type="journal article" date="2013" name="Genome Announc.">
        <title>Genome sequence of 'Candidatus Methanomassiliicoccus intestinalis' Issoire-Mx1, a third thermoplasmatales-related methanogenic archaeon from human feces.</title>
        <authorList>
            <person name="Borrel G."/>
            <person name="Harris H.M."/>
            <person name="Parisot N."/>
            <person name="Gaci N."/>
            <person name="Tottey W."/>
            <person name="Mihajlovski A."/>
            <person name="Deane J."/>
            <person name="Gribaldo S."/>
            <person name="Bardot O."/>
            <person name="Peyretaillade E."/>
            <person name="Peyret P."/>
            <person name="O'Toole P.W."/>
            <person name="Brugere J.F."/>
        </authorList>
    </citation>
    <scope>NUCLEOTIDE SEQUENCE [LARGE SCALE GENOMIC DNA]</scope>
    <source>
        <strain evidence="4 5">Issoire-Mx1</strain>
    </source>
</reference>
<evidence type="ECO:0000313" key="5">
    <source>
        <dbReference type="Proteomes" id="UP000014070"/>
    </source>
</evidence>
<evidence type="ECO:0000256" key="2">
    <source>
        <dbReference type="ARBA" id="ARBA00010742"/>
    </source>
</evidence>
<dbReference type="STRING" id="1295009.MMINT_13570"/>
<sequence>MKMKNKILVAIVAIVLVVILAGAGYYVLADNNDDDSKETITVGYCNKVCYESFMIAEENGYFNGLDVNIEAKIIPGGGTDVSSALLKGEVDLAAMGDTPAVQNLNTTDKTSIVCRYGYSESMHVFVARPNSGIDVDDLSTVEGKTIGVQQGSSTEGALLDWMNVNHIDTNKVTWKYLKPNVQVEALSKGDVDMIASSQPNPQKALHLEGTYVVGTSEGLGNYYPLILLGSNSVISEKADAVNAVVDALKKASDFMKDNHEKAAEIAANKIGWAVDDELYCMQQITWEVGFTQEIDVKSLEKTAQVLRDNGQDISKDLNFVERSIMKP</sequence>
<evidence type="ECO:0000313" key="4">
    <source>
        <dbReference type="EMBL" id="AGN26680.1"/>
    </source>
</evidence>
<dbReference type="SUPFAM" id="SSF53850">
    <property type="entry name" value="Periplasmic binding protein-like II"/>
    <property type="match status" value="1"/>
</dbReference>
<dbReference type="InParanoid" id="R9T7K8"/>
<protein>
    <submittedName>
        <fullName evidence="4">ABC-type nitrate/sulfonate/bicarbonate transport systems, periplasmic components</fullName>
    </submittedName>
</protein>
<proteinExistence type="inferred from homology"/>
<evidence type="ECO:0000256" key="1">
    <source>
        <dbReference type="ARBA" id="ARBA00004418"/>
    </source>
</evidence>
<dbReference type="Pfam" id="PF13379">
    <property type="entry name" value="NMT1_2"/>
    <property type="match status" value="1"/>
</dbReference>
<dbReference type="Proteomes" id="UP000014070">
    <property type="component" value="Chromosome"/>
</dbReference>
<dbReference type="Gene3D" id="3.40.190.10">
    <property type="entry name" value="Periplasmic binding protein-like II"/>
    <property type="match status" value="2"/>
</dbReference>
<gene>
    <name evidence="4" type="ORF">MMINT_13570</name>
</gene>
<dbReference type="PANTHER" id="PTHR30024:SF47">
    <property type="entry name" value="TAURINE-BINDING PERIPLASMIC PROTEIN"/>
    <property type="match status" value="1"/>
</dbReference>
<keyword evidence="3" id="KW-0732">Signal</keyword>
<dbReference type="PANTHER" id="PTHR30024">
    <property type="entry name" value="ALIPHATIC SULFONATES-BINDING PROTEIN-RELATED"/>
    <property type="match status" value="1"/>
</dbReference>
<evidence type="ECO:0000256" key="3">
    <source>
        <dbReference type="ARBA" id="ARBA00022729"/>
    </source>
</evidence>
<name>R9T7K8_METII</name>
<dbReference type="GO" id="GO:0042597">
    <property type="term" value="C:periplasmic space"/>
    <property type="evidence" value="ECO:0007669"/>
    <property type="project" value="UniProtKB-SubCell"/>
</dbReference>
<dbReference type="EMBL" id="CP005934">
    <property type="protein sequence ID" value="AGN26680.1"/>
    <property type="molecule type" value="Genomic_DNA"/>
</dbReference>
<accession>R9T7K8</accession>
<dbReference type="AlphaFoldDB" id="R9T7K8"/>
<organism evidence="4 5">
    <name type="scientific">Methanomassiliicoccus intestinalis (strain Issoire-Mx1)</name>
    <dbReference type="NCBI Taxonomy" id="1295009"/>
    <lineage>
        <taxon>Archaea</taxon>
        <taxon>Methanobacteriati</taxon>
        <taxon>Thermoplasmatota</taxon>
        <taxon>Thermoplasmata</taxon>
        <taxon>Methanomassiliicoccales</taxon>
        <taxon>Methanomassiliicoccaceae</taxon>
        <taxon>Methanomassiliicoccus</taxon>
    </lineage>
</organism>
<comment type="subcellular location">
    <subcellularLocation>
        <location evidence="1">Periplasm</location>
    </subcellularLocation>
</comment>